<evidence type="ECO:0000256" key="2">
    <source>
        <dbReference type="SAM" id="SignalP"/>
    </source>
</evidence>
<evidence type="ECO:0000313" key="5">
    <source>
        <dbReference type="Proteomes" id="UP001500665"/>
    </source>
</evidence>
<protein>
    <recommendedName>
        <fullName evidence="3">DUF4232 domain-containing protein</fullName>
    </recommendedName>
</protein>
<feature type="signal peptide" evidence="2">
    <location>
        <begin position="1"/>
        <end position="22"/>
    </location>
</feature>
<feature type="domain" description="DUF4232" evidence="3">
    <location>
        <begin position="79"/>
        <end position="212"/>
    </location>
</feature>
<name>A0ABP4C1L4_9ACTN</name>
<dbReference type="Pfam" id="PF14016">
    <property type="entry name" value="DUF4232"/>
    <property type="match status" value="1"/>
</dbReference>
<dbReference type="RefSeq" id="WP_344242935.1">
    <property type="nucleotide sequence ID" value="NZ_BAAAHH010000019.1"/>
</dbReference>
<evidence type="ECO:0000256" key="1">
    <source>
        <dbReference type="SAM" id="MobiDB-lite"/>
    </source>
</evidence>
<dbReference type="EMBL" id="BAAAHH010000019">
    <property type="protein sequence ID" value="GAA0957769.1"/>
    <property type="molecule type" value="Genomic_DNA"/>
</dbReference>
<keyword evidence="5" id="KW-1185">Reference proteome</keyword>
<feature type="region of interest" description="Disordered" evidence="1">
    <location>
        <begin position="25"/>
        <end position="92"/>
    </location>
</feature>
<organism evidence="4 5">
    <name type="scientific">Actinocorallia libanotica</name>
    <dbReference type="NCBI Taxonomy" id="46162"/>
    <lineage>
        <taxon>Bacteria</taxon>
        <taxon>Bacillati</taxon>
        <taxon>Actinomycetota</taxon>
        <taxon>Actinomycetes</taxon>
        <taxon>Streptosporangiales</taxon>
        <taxon>Thermomonosporaceae</taxon>
        <taxon>Actinocorallia</taxon>
    </lineage>
</organism>
<comment type="caution">
    <text evidence="4">The sequence shown here is derived from an EMBL/GenBank/DDBJ whole genome shotgun (WGS) entry which is preliminary data.</text>
</comment>
<reference evidence="5" key="1">
    <citation type="journal article" date="2019" name="Int. J. Syst. Evol. Microbiol.">
        <title>The Global Catalogue of Microorganisms (GCM) 10K type strain sequencing project: providing services to taxonomists for standard genome sequencing and annotation.</title>
        <authorList>
            <consortium name="The Broad Institute Genomics Platform"/>
            <consortium name="The Broad Institute Genome Sequencing Center for Infectious Disease"/>
            <person name="Wu L."/>
            <person name="Ma J."/>
        </authorList>
    </citation>
    <scope>NUCLEOTIDE SEQUENCE [LARGE SCALE GENOMIC DNA]</scope>
    <source>
        <strain evidence="5">JCM 10696</strain>
    </source>
</reference>
<evidence type="ECO:0000259" key="3">
    <source>
        <dbReference type="Pfam" id="PF14016"/>
    </source>
</evidence>
<gene>
    <name evidence="4" type="ORF">GCM10009550_45590</name>
</gene>
<dbReference type="InterPro" id="IPR025326">
    <property type="entry name" value="DUF4232"/>
</dbReference>
<proteinExistence type="predicted"/>
<dbReference type="PROSITE" id="PS51257">
    <property type="entry name" value="PROKAR_LIPOPROTEIN"/>
    <property type="match status" value="1"/>
</dbReference>
<keyword evidence="2" id="KW-0732">Signal</keyword>
<evidence type="ECO:0000313" key="4">
    <source>
        <dbReference type="EMBL" id="GAA0957769.1"/>
    </source>
</evidence>
<sequence>MRYGRSPLTLTAAALLAGLALSACGSGGGEEKAASPGSPERSEQAAPGEPTVPMPQEIETRPTPAASTAPPAPAGTPACKNPQLSLAAAGGQGGAGTHIQRLEITNSGALCTLEGRPEVYPYDAKGARAKGFKTASVPGDFGAIGGSPGKVTLEKGGKAVVYVVVNDNSAEGKSCPEAAGLALQAPGDAGNAPVRLAKAWSPCPGPIQVSAVHPPTSVF</sequence>
<dbReference type="Proteomes" id="UP001500665">
    <property type="component" value="Unassembled WGS sequence"/>
</dbReference>
<accession>A0ABP4C1L4</accession>
<feature type="chain" id="PRO_5046964729" description="DUF4232 domain-containing protein" evidence="2">
    <location>
        <begin position="23"/>
        <end position="219"/>
    </location>
</feature>